<dbReference type="InterPro" id="IPR003142">
    <property type="entry name" value="BPL_C"/>
</dbReference>
<evidence type="ECO:0000256" key="2">
    <source>
        <dbReference type="ARBA" id="ARBA00022741"/>
    </source>
</evidence>
<dbReference type="GO" id="GO:0004077">
    <property type="term" value="F:biotin--[biotin carboxyl-carrier protein] ligase activity"/>
    <property type="evidence" value="ECO:0007669"/>
    <property type="project" value="UniProtKB-UniRule"/>
</dbReference>
<dbReference type="InterPro" id="IPR030855">
    <property type="entry name" value="Bifunct_BirA"/>
</dbReference>
<feature type="binding site" evidence="5">
    <location>
        <position position="120"/>
    </location>
    <ligand>
        <name>biotin</name>
        <dbReference type="ChEBI" id="CHEBI:57586"/>
    </ligand>
</feature>
<dbReference type="SUPFAM" id="SSF46785">
    <property type="entry name" value="Winged helix' DNA-binding domain"/>
    <property type="match status" value="1"/>
</dbReference>
<comment type="caution">
    <text evidence="5">Lacks conserved residue(s) required for the propagation of feature annotation.</text>
</comment>
<keyword evidence="5" id="KW-0238">DNA-binding</keyword>
<dbReference type="EC" id="6.3.4.15" evidence="5"/>
<dbReference type="InterPro" id="IPR036390">
    <property type="entry name" value="WH_DNA-bd_sf"/>
</dbReference>
<evidence type="ECO:0000256" key="4">
    <source>
        <dbReference type="ARBA" id="ARBA00023267"/>
    </source>
</evidence>
<evidence type="ECO:0000259" key="6">
    <source>
        <dbReference type="PROSITE" id="PS51733"/>
    </source>
</evidence>
<comment type="function">
    <text evidence="5">Acts both as a biotin--[acetyl-CoA-carboxylase] ligase and a repressor.</text>
</comment>
<sequence length="332" mass="37280">MRRNLKRRTKVLDLLYHYQTDYLSGAELSDQLDVSRTTIWKYINYFREAGYEIESSSKLGYRLVETPDILLPEEIKRNLTTNQIGHQIIHYNQIDSTNRVAKEQAKNGVKEGTVIISEEQTGGKGRLNRNFSSPQGGIWLSYILSPDLKPVMAGRATYLSALALAKTINQITNLDAKIKWPNDVLINDKKVSGILTEMGAELDKVNYLAIGMGINANFAISKLPVELHNKVTTIFNELGEQIDRVAFVQSLLQEIEKLYPKLDNFEELLAEWKGYAYTLGQEVKIADGNQEYSGLAVDIADDGALIVKTDRGQEKVYSGDVSLSHQSFNSGN</sequence>
<feature type="binding site" evidence="5">
    <location>
        <begin position="96"/>
        <end position="98"/>
    </location>
    <ligand>
        <name>biotin</name>
        <dbReference type="ChEBI" id="CHEBI:57586"/>
    </ligand>
</feature>
<evidence type="ECO:0000256" key="1">
    <source>
        <dbReference type="ARBA" id="ARBA00022598"/>
    </source>
</evidence>
<dbReference type="Gene3D" id="1.10.10.10">
    <property type="entry name" value="Winged helix-like DNA-binding domain superfamily/Winged helix DNA-binding domain"/>
    <property type="match status" value="1"/>
</dbReference>
<dbReference type="GO" id="GO:0009249">
    <property type="term" value="P:protein lipoylation"/>
    <property type="evidence" value="ECO:0007669"/>
    <property type="project" value="UniProtKB-ARBA"/>
</dbReference>
<dbReference type="InterPro" id="IPR008988">
    <property type="entry name" value="Transcriptional_repressor_C"/>
</dbReference>
<dbReference type="InterPro" id="IPR036388">
    <property type="entry name" value="WH-like_DNA-bd_sf"/>
</dbReference>
<dbReference type="PROSITE" id="PS51733">
    <property type="entry name" value="BPL_LPL_CATALYTIC"/>
    <property type="match status" value="1"/>
</dbReference>
<dbReference type="KEGG" id="hhl:Halha_0139"/>
<keyword evidence="5" id="KW-0678">Repressor</keyword>
<dbReference type="PANTHER" id="PTHR12835:SF5">
    <property type="entry name" value="BIOTIN--PROTEIN LIGASE"/>
    <property type="match status" value="1"/>
</dbReference>
<keyword evidence="5" id="KW-0805">Transcription regulation</keyword>
<dbReference type="EMBL" id="CP003359">
    <property type="protein sequence ID" value="AGB40156.1"/>
    <property type="molecule type" value="Genomic_DNA"/>
</dbReference>
<dbReference type="InterPro" id="IPR013196">
    <property type="entry name" value="HTH_11"/>
</dbReference>
<feature type="DNA-binding region" description="H-T-H motif" evidence="5">
    <location>
        <begin position="25"/>
        <end position="44"/>
    </location>
</feature>
<dbReference type="GO" id="GO:0005524">
    <property type="term" value="F:ATP binding"/>
    <property type="evidence" value="ECO:0007669"/>
    <property type="project" value="UniProtKB-UniRule"/>
</dbReference>
<evidence type="ECO:0000313" key="7">
    <source>
        <dbReference type="EMBL" id="AGB40156.1"/>
    </source>
</evidence>
<feature type="domain" description="BPL/LPL catalytic" evidence="6">
    <location>
        <begin position="73"/>
        <end position="263"/>
    </location>
</feature>
<evidence type="ECO:0000313" key="8">
    <source>
        <dbReference type="Proteomes" id="UP000010880"/>
    </source>
</evidence>
<dbReference type="Pfam" id="PF02237">
    <property type="entry name" value="BPL_C"/>
    <property type="match status" value="1"/>
</dbReference>
<evidence type="ECO:0000256" key="5">
    <source>
        <dbReference type="HAMAP-Rule" id="MF_00978"/>
    </source>
</evidence>
<keyword evidence="2 5" id="KW-0547">Nucleotide-binding</keyword>
<dbReference type="InterPro" id="IPR045864">
    <property type="entry name" value="aa-tRNA-synth_II/BPL/LPL"/>
</dbReference>
<dbReference type="Pfam" id="PF08279">
    <property type="entry name" value="HTH_11"/>
    <property type="match status" value="1"/>
</dbReference>
<protein>
    <recommendedName>
        <fullName evidence="5">Bifunctional ligase/repressor BirA</fullName>
    </recommendedName>
    <alternativeName>
        <fullName evidence="5">Biotin--[acetyl-CoA-carboxylase] ligase</fullName>
        <ecNumber evidence="5">6.3.4.15</ecNumber>
    </alternativeName>
    <alternativeName>
        <fullName evidence="5">Biotin--protein ligase</fullName>
    </alternativeName>
    <alternativeName>
        <fullName evidence="5">Biotin-[acetyl-CoA carboxylase] synthetase</fullName>
    </alternativeName>
</protein>
<dbReference type="CDD" id="cd16442">
    <property type="entry name" value="BPL"/>
    <property type="match status" value="1"/>
</dbReference>
<dbReference type="NCBIfam" id="TIGR00121">
    <property type="entry name" value="birA_ligase"/>
    <property type="match status" value="1"/>
</dbReference>
<dbReference type="InterPro" id="IPR004143">
    <property type="entry name" value="BPL_LPL_catalytic"/>
</dbReference>
<reference evidence="8" key="1">
    <citation type="submission" date="2012-02" db="EMBL/GenBank/DDBJ databases">
        <title>The complete genome of Halobacteroides halobius DSM 5150.</title>
        <authorList>
            <person name="Lucas S."/>
            <person name="Copeland A."/>
            <person name="Lapidus A."/>
            <person name="Glavina del Rio T."/>
            <person name="Dalin E."/>
            <person name="Tice H."/>
            <person name="Bruce D."/>
            <person name="Goodwin L."/>
            <person name="Pitluck S."/>
            <person name="Peters L."/>
            <person name="Mikhailova N."/>
            <person name="Gu W."/>
            <person name="Kyrpides N."/>
            <person name="Mavromatis K."/>
            <person name="Ivanova N."/>
            <person name="Brettin T."/>
            <person name="Detter J.C."/>
            <person name="Han C."/>
            <person name="Larimer F."/>
            <person name="Land M."/>
            <person name="Hauser L."/>
            <person name="Markowitz V."/>
            <person name="Cheng J.-F."/>
            <person name="Hugenholtz P."/>
            <person name="Woyke T."/>
            <person name="Wu D."/>
            <person name="Tindall B."/>
            <person name="Pomrenke H."/>
            <person name="Brambilla E."/>
            <person name="Klenk H.-P."/>
            <person name="Eisen J.A."/>
        </authorList>
    </citation>
    <scope>NUCLEOTIDE SEQUENCE [LARGE SCALE GENOMIC DNA]</scope>
    <source>
        <strain evidence="8">ATCC 35273 / DSM 5150 / MD-1</strain>
    </source>
</reference>
<dbReference type="PANTHER" id="PTHR12835">
    <property type="entry name" value="BIOTIN PROTEIN LIGASE"/>
    <property type="match status" value="1"/>
</dbReference>
<dbReference type="eggNOG" id="COG0340">
    <property type="taxonomic scope" value="Bacteria"/>
</dbReference>
<dbReference type="Gene3D" id="2.30.30.100">
    <property type="match status" value="1"/>
</dbReference>
<keyword evidence="3 5" id="KW-0067">ATP-binding</keyword>
<evidence type="ECO:0000256" key="3">
    <source>
        <dbReference type="ARBA" id="ARBA00022840"/>
    </source>
</evidence>
<comment type="similarity">
    <text evidence="5">Belongs to the biotin--protein ligase family.</text>
</comment>
<organism evidence="7 8">
    <name type="scientific">Halobacteroides halobius (strain ATCC 35273 / DSM 5150 / MD-1)</name>
    <dbReference type="NCBI Taxonomy" id="748449"/>
    <lineage>
        <taxon>Bacteria</taxon>
        <taxon>Bacillati</taxon>
        <taxon>Bacillota</taxon>
        <taxon>Clostridia</taxon>
        <taxon>Halanaerobiales</taxon>
        <taxon>Halobacteroidaceae</taxon>
        <taxon>Halobacteroides</taxon>
    </lineage>
</organism>
<dbReference type="GO" id="GO:0006355">
    <property type="term" value="P:regulation of DNA-templated transcription"/>
    <property type="evidence" value="ECO:0007669"/>
    <property type="project" value="UniProtKB-UniRule"/>
</dbReference>
<dbReference type="GO" id="GO:0005737">
    <property type="term" value="C:cytoplasm"/>
    <property type="evidence" value="ECO:0007669"/>
    <property type="project" value="TreeGrafter"/>
</dbReference>
<dbReference type="HAMAP" id="MF_00978">
    <property type="entry name" value="Bifunct_BirA"/>
    <property type="match status" value="1"/>
</dbReference>
<dbReference type="GO" id="GO:0003677">
    <property type="term" value="F:DNA binding"/>
    <property type="evidence" value="ECO:0007669"/>
    <property type="project" value="UniProtKB-UniRule"/>
</dbReference>
<dbReference type="HOGENOM" id="CLU_051096_0_0_9"/>
<keyword evidence="5" id="KW-0804">Transcription</keyword>
<gene>
    <name evidence="5" type="primary">birA</name>
    <name evidence="7" type="ordered locus">Halha_0139</name>
</gene>
<dbReference type="eggNOG" id="COG1654">
    <property type="taxonomic scope" value="Bacteria"/>
</dbReference>
<feature type="binding site" evidence="5">
    <location>
        <position position="190"/>
    </location>
    <ligand>
        <name>biotin</name>
        <dbReference type="ChEBI" id="CHEBI:57586"/>
    </ligand>
</feature>
<dbReference type="AlphaFoldDB" id="L0K564"/>
<dbReference type="Pfam" id="PF03099">
    <property type="entry name" value="BPL_LplA_LipB"/>
    <property type="match status" value="1"/>
</dbReference>
<name>L0K564_HALHC</name>
<accession>L0K564</accession>
<dbReference type="OrthoDB" id="9807064at2"/>
<comment type="catalytic activity">
    <reaction evidence="5">
        <text>biotin + L-lysyl-[protein] + ATP = N(6)-biotinyl-L-lysyl-[protein] + AMP + diphosphate + H(+)</text>
        <dbReference type="Rhea" id="RHEA:11756"/>
        <dbReference type="Rhea" id="RHEA-COMP:9752"/>
        <dbReference type="Rhea" id="RHEA-COMP:10505"/>
        <dbReference type="ChEBI" id="CHEBI:15378"/>
        <dbReference type="ChEBI" id="CHEBI:29969"/>
        <dbReference type="ChEBI" id="CHEBI:30616"/>
        <dbReference type="ChEBI" id="CHEBI:33019"/>
        <dbReference type="ChEBI" id="CHEBI:57586"/>
        <dbReference type="ChEBI" id="CHEBI:83144"/>
        <dbReference type="ChEBI" id="CHEBI:456215"/>
        <dbReference type="EC" id="6.3.4.15"/>
    </reaction>
</comment>
<dbReference type="Proteomes" id="UP000010880">
    <property type="component" value="Chromosome"/>
</dbReference>
<dbReference type="PATRIC" id="fig|748449.3.peg.122"/>
<keyword evidence="4 5" id="KW-0092">Biotin</keyword>
<dbReference type="InterPro" id="IPR004408">
    <property type="entry name" value="Biotin_CoA_COase_ligase"/>
</dbReference>
<dbReference type="SUPFAM" id="SSF55681">
    <property type="entry name" value="Class II aaRS and biotin synthetases"/>
    <property type="match status" value="1"/>
</dbReference>
<proteinExistence type="inferred from homology"/>
<keyword evidence="1 5" id="KW-0436">Ligase</keyword>
<dbReference type="GO" id="GO:0016740">
    <property type="term" value="F:transferase activity"/>
    <property type="evidence" value="ECO:0007669"/>
    <property type="project" value="UniProtKB-ARBA"/>
</dbReference>
<keyword evidence="8" id="KW-1185">Reference proteome</keyword>
<dbReference type="SUPFAM" id="SSF50037">
    <property type="entry name" value="C-terminal domain of transcriptional repressors"/>
    <property type="match status" value="1"/>
</dbReference>
<dbReference type="Gene3D" id="3.30.930.10">
    <property type="entry name" value="Bira Bifunctional Protein, Domain 2"/>
    <property type="match status" value="1"/>
</dbReference>
<dbReference type="STRING" id="748449.Halha_0139"/>
<dbReference type="RefSeq" id="WP_015325884.1">
    <property type="nucleotide sequence ID" value="NC_019978.1"/>
</dbReference>